<dbReference type="Pfam" id="PF03732">
    <property type="entry name" value="Retrotrans_gag"/>
    <property type="match status" value="1"/>
</dbReference>
<evidence type="ECO:0000259" key="1">
    <source>
        <dbReference type="Pfam" id="PF03732"/>
    </source>
</evidence>
<dbReference type="EMBL" id="JBFOLK010000009">
    <property type="protein sequence ID" value="KAL2485521.1"/>
    <property type="molecule type" value="Genomic_DNA"/>
</dbReference>
<feature type="domain" description="Retrotransposon gag" evidence="1">
    <location>
        <begin position="41"/>
        <end position="95"/>
    </location>
</feature>
<dbReference type="InterPro" id="IPR005162">
    <property type="entry name" value="Retrotrans_gag_dom"/>
</dbReference>
<evidence type="ECO:0000313" key="2">
    <source>
        <dbReference type="EMBL" id="KAL2485521.1"/>
    </source>
</evidence>
<protein>
    <submittedName>
        <fullName evidence="2">Retrotransposon gag protein</fullName>
    </submittedName>
</protein>
<comment type="caution">
    <text evidence="2">The sequence shown here is derived from an EMBL/GenBank/DDBJ whole genome shotgun (WGS) entry which is preliminary data.</text>
</comment>
<dbReference type="PANTHER" id="PTHR33223:SF10">
    <property type="entry name" value="AMINOTRANSFERASE-LIKE PLANT MOBILE DOMAIN-CONTAINING PROTEIN"/>
    <property type="match status" value="1"/>
</dbReference>
<gene>
    <name evidence="2" type="ORF">Adt_30277</name>
</gene>
<organism evidence="2 3">
    <name type="scientific">Abeliophyllum distichum</name>
    <dbReference type="NCBI Taxonomy" id="126358"/>
    <lineage>
        <taxon>Eukaryota</taxon>
        <taxon>Viridiplantae</taxon>
        <taxon>Streptophyta</taxon>
        <taxon>Embryophyta</taxon>
        <taxon>Tracheophyta</taxon>
        <taxon>Spermatophyta</taxon>
        <taxon>Magnoliopsida</taxon>
        <taxon>eudicotyledons</taxon>
        <taxon>Gunneridae</taxon>
        <taxon>Pentapetalae</taxon>
        <taxon>asterids</taxon>
        <taxon>lamiids</taxon>
        <taxon>Lamiales</taxon>
        <taxon>Oleaceae</taxon>
        <taxon>Forsythieae</taxon>
        <taxon>Abeliophyllum</taxon>
    </lineage>
</organism>
<evidence type="ECO:0000313" key="3">
    <source>
        <dbReference type="Proteomes" id="UP001604336"/>
    </source>
</evidence>
<sequence>MVLEEDPFSPEIMFVPLPKGFKQPMIVTDPLDHLRTFVEMMRTFDKLSQSFVAYFLSSKRKRKTAIGLMQVIQEKEETLQDYLARFSRATLGIKDLQMSVVVTTIMNETWNRSFKMFLSKNPPESMHEILRKGDKYVDAEEAGRMTKSLHDGRDSKTNK</sequence>
<dbReference type="AlphaFoldDB" id="A0ABD1RBP5"/>
<dbReference type="Proteomes" id="UP001604336">
    <property type="component" value="Unassembled WGS sequence"/>
</dbReference>
<name>A0ABD1RBP5_9LAMI</name>
<dbReference type="PANTHER" id="PTHR33223">
    <property type="entry name" value="CCHC-TYPE DOMAIN-CONTAINING PROTEIN"/>
    <property type="match status" value="1"/>
</dbReference>
<proteinExistence type="predicted"/>
<accession>A0ABD1RBP5</accession>
<keyword evidence="3" id="KW-1185">Reference proteome</keyword>
<reference evidence="3" key="1">
    <citation type="submission" date="2024-07" db="EMBL/GenBank/DDBJ databases">
        <title>Two chromosome-level genome assemblies of Korean endemic species Abeliophyllum distichum and Forsythia ovata (Oleaceae).</title>
        <authorList>
            <person name="Jang H."/>
        </authorList>
    </citation>
    <scope>NUCLEOTIDE SEQUENCE [LARGE SCALE GENOMIC DNA]</scope>
</reference>